<protein>
    <submittedName>
        <fullName evidence="1">Uncharacterized protein</fullName>
    </submittedName>
</protein>
<name>A0A936NC05_9ACTN</name>
<organism evidence="1 2">
    <name type="scientific">Candidatus Neomicrothrix subdominans</name>
    <dbReference type="NCBI Taxonomy" id="2954438"/>
    <lineage>
        <taxon>Bacteria</taxon>
        <taxon>Bacillati</taxon>
        <taxon>Actinomycetota</taxon>
        <taxon>Acidimicrobiia</taxon>
        <taxon>Acidimicrobiales</taxon>
        <taxon>Microthrixaceae</taxon>
        <taxon>Candidatus Neomicrothrix</taxon>
    </lineage>
</organism>
<dbReference type="Pfam" id="PF21863">
    <property type="entry name" value="HTH_67"/>
    <property type="match status" value="1"/>
</dbReference>
<accession>A0A936NC05</accession>
<proteinExistence type="predicted"/>
<sequence>MSNMTDDSPSTQASRDSADDIGAIGAMFMLDMDNYVAAASVGYEGLAFYFGGRGGVLGDVPVDDVVEAFCFFPAASVEAGWTQAATVESRHESAVRFAQAAQTWAAKHLPDDGVDYERTAALAGRVVAAADAGTTTIFDGWRRLPEPESVRELAVHRVNALRELRFACHVAEVRRSGLDPYVAFMVKSPGMADVFGWPEPRPTPSEADRQAWAEAEAATDRAFGADLAVLNPDELTEFVALLASMRAAIS</sequence>
<evidence type="ECO:0000313" key="2">
    <source>
        <dbReference type="Proteomes" id="UP000727993"/>
    </source>
</evidence>
<comment type="caution">
    <text evidence="1">The sequence shown here is derived from an EMBL/GenBank/DDBJ whole genome shotgun (WGS) entry which is preliminary data.</text>
</comment>
<dbReference type="AlphaFoldDB" id="A0A936NC05"/>
<dbReference type="InterPro" id="IPR054058">
    <property type="entry name" value="HTH_67"/>
</dbReference>
<dbReference type="Proteomes" id="UP000727993">
    <property type="component" value="Unassembled WGS sequence"/>
</dbReference>
<gene>
    <name evidence="1" type="ORF">IPN02_12000</name>
</gene>
<reference evidence="1 2" key="1">
    <citation type="submission" date="2020-10" db="EMBL/GenBank/DDBJ databases">
        <title>Connecting structure to function with the recovery of over 1000 high-quality activated sludge metagenome-assembled genomes encoding full-length rRNA genes using long-read sequencing.</title>
        <authorList>
            <person name="Singleton C.M."/>
            <person name="Petriglieri F."/>
            <person name="Kristensen J.M."/>
            <person name="Kirkegaard R.H."/>
            <person name="Michaelsen T.Y."/>
            <person name="Andersen M.H."/>
            <person name="Karst S.M."/>
            <person name="Dueholm M.S."/>
            <person name="Nielsen P.H."/>
            <person name="Albertsen M."/>
        </authorList>
    </citation>
    <scope>NUCLEOTIDE SEQUENCE [LARGE SCALE GENOMIC DNA]</scope>
    <source>
        <strain evidence="1">Lyne_18-Q3-R50-59_MAXAC.006</strain>
    </source>
</reference>
<dbReference type="EMBL" id="JADJZA010000007">
    <property type="protein sequence ID" value="MBK9297530.1"/>
    <property type="molecule type" value="Genomic_DNA"/>
</dbReference>
<evidence type="ECO:0000313" key="1">
    <source>
        <dbReference type="EMBL" id="MBK9297530.1"/>
    </source>
</evidence>